<dbReference type="GO" id="GO:0008408">
    <property type="term" value="F:3'-5' exonuclease activity"/>
    <property type="evidence" value="ECO:0007669"/>
    <property type="project" value="InterPro"/>
</dbReference>
<evidence type="ECO:0000313" key="4">
    <source>
        <dbReference type="Proteomes" id="UP000824160"/>
    </source>
</evidence>
<keyword evidence="1" id="KW-0540">Nuclease</keyword>
<proteinExistence type="inferred from homology"/>
<comment type="subunit">
    <text evidence="1">Heterodimer of SbcC and SbcD.</text>
</comment>
<dbReference type="EMBL" id="DVLW01000251">
    <property type="protein sequence ID" value="HIT95335.1"/>
    <property type="molecule type" value="Genomic_DNA"/>
</dbReference>
<keyword evidence="1" id="KW-0378">Hydrolase</keyword>
<dbReference type="PANTHER" id="PTHR30337:SF0">
    <property type="entry name" value="NUCLEASE SBCCD SUBUNIT D"/>
    <property type="match status" value="1"/>
</dbReference>
<dbReference type="InterPro" id="IPR050535">
    <property type="entry name" value="DNA_Repair-Maintenance_Comp"/>
</dbReference>
<sequence length="348" mass="39142">DKPVPPAEAVTVLDWFITELTGRGTSLLMISGNHDSPERLDFGSGIFEQKGVYLVGQFNGLPKKVTLGQPGDQADFYLLPFIRPGNVRAYYPDENIRSYEDAMRCVMKHVTLSEDVPSVLVAHQFVTAGGISPERSDSEIISLGGTDNVDVSNFISFQYVALGHIHRPQRLTRDSVRYAGSPLKYSFSEAEYDKSVVLVTLNGMEEPSVELIPLVPKRDLRRIRGPLEKLLSDEVVEASNREDYLHVTLTDSEPVADPLYRLRQVYPNIMRLSFASAMEEEEVEIAGCEEVERRTPPQLFAEFYSQMQGEQLSEEDSKLVLRLMEKIWGRQADDMMDDAEGGVEDETD</sequence>
<protein>
    <recommendedName>
        <fullName evidence="1">Nuclease SbcCD subunit D</fullName>
    </recommendedName>
</protein>
<comment type="similarity">
    <text evidence="1">Belongs to the SbcD family.</text>
</comment>
<gene>
    <name evidence="1" type="primary">sbcD</name>
    <name evidence="3" type="ORF">IAC43_09130</name>
</gene>
<dbReference type="GO" id="GO:0006260">
    <property type="term" value="P:DNA replication"/>
    <property type="evidence" value="ECO:0007669"/>
    <property type="project" value="UniProtKB-KW"/>
</dbReference>
<name>A0A9D1KSM5_9FIRM</name>
<dbReference type="Gene3D" id="3.60.21.10">
    <property type="match status" value="1"/>
</dbReference>
<dbReference type="InterPro" id="IPR004593">
    <property type="entry name" value="SbcD"/>
</dbReference>
<dbReference type="PANTHER" id="PTHR30337">
    <property type="entry name" value="COMPONENT OF ATP-DEPENDENT DSDNA EXONUCLEASE"/>
    <property type="match status" value="1"/>
</dbReference>
<dbReference type="AlphaFoldDB" id="A0A9D1KSM5"/>
<dbReference type="InterPro" id="IPR026843">
    <property type="entry name" value="SbcD_C"/>
</dbReference>
<evidence type="ECO:0000259" key="2">
    <source>
        <dbReference type="Pfam" id="PF12320"/>
    </source>
</evidence>
<keyword evidence="1 3" id="KW-0269">Exonuclease</keyword>
<keyword evidence="1" id="KW-0233">DNA recombination</keyword>
<dbReference type="NCBIfam" id="TIGR00619">
    <property type="entry name" value="sbcd"/>
    <property type="match status" value="1"/>
</dbReference>
<organism evidence="3 4">
    <name type="scientific">Candidatus Faecivivens stercoripullorum</name>
    <dbReference type="NCBI Taxonomy" id="2840805"/>
    <lineage>
        <taxon>Bacteria</taxon>
        <taxon>Bacillati</taxon>
        <taxon>Bacillota</taxon>
        <taxon>Clostridia</taxon>
        <taxon>Eubacteriales</taxon>
        <taxon>Oscillospiraceae</taxon>
        <taxon>Oscillospiraceae incertae sedis</taxon>
        <taxon>Candidatus Faecivivens</taxon>
    </lineage>
</organism>
<dbReference type="Pfam" id="PF12320">
    <property type="entry name" value="SbcD_C"/>
    <property type="match status" value="1"/>
</dbReference>
<dbReference type="SUPFAM" id="SSF56300">
    <property type="entry name" value="Metallo-dependent phosphatases"/>
    <property type="match status" value="1"/>
</dbReference>
<feature type="non-terminal residue" evidence="3">
    <location>
        <position position="1"/>
    </location>
</feature>
<comment type="caution">
    <text evidence="3">The sequence shown here is derived from an EMBL/GenBank/DDBJ whole genome shotgun (WGS) entry which is preliminary data.</text>
</comment>
<feature type="domain" description="Nuclease SbcCD subunit D C-terminal" evidence="2">
    <location>
        <begin position="216"/>
        <end position="307"/>
    </location>
</feature>
<accession>A0A9D1KSM5</accession>
<evidence type="ECO:0000313" key="3">
    <source>
        <dbReference type="EMBL" id="HIT95335.1"/>
    </source>
</evidence>
<keyword evidence="1" id="KW-0235">DNA replication</keyword>
<comment type="function">
    <text evidence="1">SbcCD cleaves DNA hairpin structures. These structures can inhibit DNA replication and are intermediates in certain DNA recombination reactions. The complex acts as a 3'-&gt;5' double strand exonuclease that can open hairpins. It also has a 5' single-strand endonuclease activity.</text>
</comment>
<reference evidence="3" key="2">
    <citation type="journal article" date="2021" name="PeerJ">
        <title>Extensive microbial diversity within the chicken gut microbiome revealed by metagenomics and culture.</title>
        <authorList>
            <person name="Gilroy R."/>
            <person name="Ravi A."/>
            <person name="Getino M."/>
            <person name="Pursley I."/>
            <person name="Horton D.L."/>
            <person name="Alikhan N.F."/>
            <person name="Baker D."/>
            <person name="Gharbi K."/>
            <person name="Hall N."/>
            <person name="Watson M."/>
            <person name="Adriaenssens E.M."/>
            <person name="Foster-Nyarko E."/>
            <person name="Jarju S."/>
            <person name="Secka A."/>
            <person name="Antonio M."/>
            <person name="Oren A."/>
            <person name="Chaudhuri R.R."/>
            <person name="La Ragione R."/>
            <person name="Hildebrand F."/>
            <person name="Pallen M.J."/>
        </authorList>
    </citation>
    <scope>NUCLEOTIDE SEQUENCE</scope>
    <source>
        <strain evidence="3">ChiBcec7-5410</strain>
    </source>
</reference>
<reference evidence="3" key="1">
    <citation type="submission" date="2020-10" db="EMBL/GenBank/DDBJ databases">
        <authorList>
            <person name="Gilroy R."/>
        </authorList>
    </citation>
    <scope>NUCLEOTIDE SEQUENCE</scope>
    <source>
        <strain evidence="3">ChiBcec7-5410</strain>
    </source>
</reference>
<dbReference type="GO" id="GO:0006310">
    <property type="term" value="P:DNA recombination"/>
    <property type="evidence" value="ECO:0007669"/>
    <property type="project" value="UniProtKB-KW"/>
</dbReference>
<keyword evidence="1" id="KW-0255">Endonuclease</keyword>
<evidence type="ECO:0000256" key="1">
    <source>
        <dbReference type="RuleBase" id="RU363069"/>
    </source>
</evidence>
<dbReference type="InterPro" id="IPR029052">
    <property type="entry name" value="Metallo-depent_PP-like"/>
</dbReference>
<dbReference type="Proteomes" id="UP000824160">
    <property type="component" value="Unassembled WGS sequence"/>
</dbReference>
<dbReference type="GO" id="GO:0004519">
    <property type="term" value="F:endonuclease activity"/>
    <property type="evidence" value="ECO:0007669"/>
    <property type="project" value="UniProtKB-KW"/>
</dbReference>